<organism evidence="2 3">
    <name type="scientific">Dimorphilus gyrociliatus</name>
    <dbReference type="NCBI Taxonomy" id="2664684"/>
    <lineage>
        <taxon>Eukaryota</taxon>
        <taxon>Metazoa</taxon>
        <taxon>Spiralia</taxon>
        <taxon>Lophotrochozoa</taxon>
        <taxon>Annelida</taxon>
        <taxon>Polychaeta</taxon>
        <taxon>Polychaeta incertae sedis</taxon>
        <taxon>Dinophilidae</taxon>
        <taxon>Dimorphilus</taxon>
    </lineage>
</organism>
<dbReference type="Proteomes" id="UP000549394">
    <property type="component" value="Unassembled WGS sequence"/>
</dbReference>
<dbReference type="GO" id="GO:0060170">
    <property type="term" value="C:ciliary membrane"/>
    <property type="evidence" value="ECO:0007669"/>
    <property type="project" value="TreeGrafter"/>
</dbReference>
<feature type="transmembrane region" description="Helical" evidence="1">
    <location>
        <begin position="131"/>
        <end position="150"/>
    </location>
</feature>
<dbReference type="GO" id="GO:0045879">
    <property type="term" value="P:negative regulation of smoothened signaling pathway"/>
    <property type="evidence" value="ECO:0007669"/>
    <property type="project" value="TreeGrafter"/>
</dbReference>
<dbReference type="AlphaFoldDB" id="A0A7I8V8A4"/>
<comment type="caution">
    <text evidence="2">The sequence shown here is derived from an EMBL/GenBank/DDBJ whole genome shotgun (WGS) entry which is preliminary data.</text>
</comment>
<dbReference type="OrthoDB" id="8768722at2759"/>
<keyword evidence="1" id="KW-1133">Transmembrane helix</keyword>
<feature type="transmembrane region" description="Helical" evidence="1">
    <location>
        <begin position="56"/>
        <end position="79"/>
    </location>
</feature>
<dbReference type="GO" id="GO:0005794">
    <property type="term" value="C:Golgi apparatus"/>
    <property type="evidence" value="ECO:0007669"/>
    <property type="project" value="TreeGrafter"/>
</dbReference>
<dbReference type="PANTHER" id="PTHR31186">
    <property type="entry name" value="MODULATOR OF SMOOTHENED PROTEIN"/>
    <property type="match status" value="1"/>
</dbReference>
<keyword evidence="1" id="KW-0812">Transmembrane</keyword>
<evidence type="ECO:0000313" key="2">
    <source>
        <dbReference type="EMBL" id="CAD5110846.1"/>
    </source>
</evidence>
<reference evidence="2 3" key="1">
    <citation type="submission" date="2020-08" db="EMBL/GenBank/DDBJ databases">
        <authorList>
            <person name="Hejnol A."/>
        </authorList>
    </citation>
    <scope>NUCLEOTIDE SEQUENCE [LARGE SCALE GENOMIC DNA]</scope>
</reference>
<dbReference type="InterPro" id="IPR037663">
    <property type="entry name" value="Mosmo"/>
</dbReference>
<protein>
    <submittedName>
        <fullName evidence="2">DgyrCDS207</fullName>
    </submittedName>
</protein>
<feature type="transmembrane region" description="Helical" evidence="1">
    <location>
        <begin position="91"/>
        <end position="111"/>
    </location>
</feature>
<gene>
    <name evidence="2" type="ORF">DGYR_LOCUS206</name>
</gene>
<name>A0A7I8V8A4_9ANNE</name>
<dbReference type="Pfam" id="PF18800">
    <property type="entry name" value="Atthog"/>
    <property type="match status" value="1"/>
</dbReference>
<keyword evidence="3" id="KW-1185">Reference proteome</keyword>
<sequence>MADVFAIASLSMPNWITTNIGEGSTKIGLLQTCFQYAYNNYTEECFMQPIIRPEWVISFIAICGGIVLITVTIGLLIATYYQYKVVKVARWLGFSAMVCFCLAAVLFPVGFDMDLIGGKAYQLPTSYTVGISYIFFILSLWITVISELFAGKVCLPHF</sequence>
<proteinExistence type="predicted"/>
<evidence type="ECO:0000313" key="3">
    <source>
        <dbReference type="Proteomes" id="UP000549394"/>
    </source>
</evidence>
<dbReference type="EMBL" id="CAJFCJ010000001">
    <property type="protein sequence ID" value="CAD5110846.1"/>
    <property type="molecule type" value="Genomic_DNA"/>
</dbReference>
<evidence type="ECO:0000256" key="1">
    <source>
        <dbReference type="SAM" id="Phobius"/>
    </source>
</evidence>
<accession>A0A7I8V8A4</accession>
<keyword evidence="1" id="KW-0472">Membrane</keyword>
<dbReference type="PANTHER" id="PTHR31186:SF1">
    <property type="entry name" value="MODULATOR OF SMOOTHENED PROTEIN"/>
    <property type="match status" value="1"/>
</dbReference>